<evidence type="ECO:0000256" key="15">
    <source>
        <dbReference type="ARBA" id="ARBA00048798"/>
    </source>
</evidence>
<dbReference type="SUPFAM" id="SSF56752">
    <property type="entry name" value="D-aminoacid aminotransferase-like PLP-dependent enzymes"/>
    <property type="match status" value="1"/>
</dbReference>
<dbReference type="InterPro" id="IPR036038">
    <property type="entry name" value="Aminotransferase-like"/>
</dbReference>
<dbReference type="NCBIfam" id="TIGR01122">
    <property type="entry name" value="ilvE_I"/>
    <property type="match status" value="1"/>
</dbReference>
<dbReference type="Gene3D" id="3.20.10.10">
    <property type="entry name" value="D-amino Acid Aminotransferase, subunit A, domain 2"/>
    <property type="match status" value="1"/>
</dbReference>
<dbReference type="Pfam" id="PF01063">
    <property type="entry name" value="Aminotran_4"/>
    <property type="match status" value="1"/>
</dbReference>
<dbReference type="PANTHER" id="PTHR42743">
    <property type="entry name" value="AMINO-ACID AMINOTRANSFERASE"/>
    <property type="match status" value="1"/>
</dbReference>
<gene>
    <name evidence="19 20" type="primary">ilvE</name>
    <name evidence="20" type="ORF">BN59_02157</name>
</gene>
<dbReference type="InterPro" id="IPR043132">
    <property type="entry name" value="BCAT-like_C"/>
</dbReference>
<accession>A0A078L1G5</accession>
<sequence>MMQKTEKIWHNGQFVPWEDAKIHVLTHALHYGGSAFEGIRFYETDRGPAIFRLIEHVDRLFYSAKTLKMELPYSREEIIEAIKELVRSSNLKAGYIRPIAFYGYGKLGVNPVGNPVELVIACWPWGAYLPYESIDIKTSKYIRIHPDSTVVDAKLAGHYVNGILASLELQGTHYHEALFLDSEGYITEGVGENFFMAKDGVIYTPKLGSILAGITRDTIITLARHLGFKVVEKDLVLDDAYQAEEAFFTGTAAEVTLIRSINDKVLAQAQESKIGSRIKEAYLDLVHGRSQDFIAYFLTFVDDD</sequence>
<dbReference type="InterPro" id="IPR005785">
    <property type="entry name" value="B_amino_transI"/>
</dbReference>
<dbReference type="GO" id="GO:0005829">
    <property type="term" value="C:cytosol"/>
    <property type="evidence" value="ECO:0007669"/>
    <property type="project" value="TreeGrafter"/>
</dbReference>
<keyword evidence="7 19" id="KW-0032">Aminotransferase</keyword>
<dbReference type="RefSeq" id="WP_176695296.1">
    <property type="nucleotide sequence ID" value="NZ_CCVW01000002.1"/>
</dbReference>
<dbReference type="GO" id="GO:0008696">
    <property type="term" value="F:4-amino-4-deoxychorismate lyase activity"/>
    <property type="evidence" value="ECO:0007669"/>
    <property type="project" value="UniProtKB-EC"/>
</dbReference>
<evidence type="ECO:0000313" key="21">
    <source>
        <dbReference type="Proteomes" id="UP000044071"/>
    </source>
</evidence>
<evidence type="ECO:0000256" key="18">
    <source>
        <dbReference type="ARBA" id="ARBA00054027"/>
    </source>
</evidence>
<name>A0A078L1G5_9GAMM</name>
<evidence type="ECO:0000256" key="10">
    <source>
        <dbReference type="ARBA" id="ARBA00022898"/>
    </source>
</evidence>
<keyword evidence="11" id="KW-0289">Folate biosynthesis</keyword>
<dbReference type="GO" id="GO:0052655">
    <property type="term" value="F:L-valine-2-oxoglutarate transaminase activity"/>
    <property type="evidence" value="ECO:0007669"/>
    <property type="project" value="RHEA"/>
</dbReference>
<evidence type="ECO:0000313" key="20">
    <source>
        <dbReference type="EMBL" id="CDZ77864.1"/>
    </source>
</evidence>
<evidence type="ECO:0000256" key="19">
    <source>
        <dbReference type="RuleBase" id="RU364094"/>
    </source>
</evidence>
<keyword evidence="10 19" id="KW-0663">Pyridoxal phosphate</keyword>
<dbReference type="GO" id="GO:0052654">
    <property type="term" value="F:L-leucine-2-oxoglutarate transaminase activity"/>
    <property type="evidence" value="ECO:0007669"/>
    <property type="project" value="RHEA"/>
</dbReference>
<protein>
    <recommendedName>
        <fullName evidence="19">Branched-chain-amino-acid aminotransferase</fullName>
        <shortName evidence="19">BCAT</shortName>
        <ecNumber evidence="19">2.6.1.42</ecNumber>
    </recommendedName>
</protein>
<dbReference type="GO" id="GO:0009098">
    <property type="term" value="P:L-leucine biosynthetic process"/>
    <property type="evidence" value="ECO:0007669"/>
    <property type="project" value="UniProtKB-UniPathway"/>
</dbReference>
<dbReference type="UniPathway" id="UPA00047">
    <property type="reaction ID" value="UER00058"/>
</dbReference>
<evidence type="ECO:0000256" key="2">
    <source>
        <dbReference type="ARBA" id="ARBA00003109"/>
    </source>
</evidence>
<comment type="catalytic activity">
    <reaction evidence="16 19">
        <text>L-leucine + 2-oxoglutarate = 4-methyl-2-oxopentanoate + L-glutamate</text>
        <dbReference type="Rhea" id="RHEA:18321"/>
        <dbReference type="ChEBI" id="CHEBI:16810"/>
        <dbReference type="ChEBI" id="CHEBI:17865"/>
        <dbReference type="ChEBI" id="CHEBI:29985"/>
        <dbReference type="ChEBI" id="CHEBI:57427"/>
        <dbReference type="EC" id="2.6.1.42"/>
    </reaction>
</comment>
<evidence type="ECO:0000256" key="7">
    <source>
        <dbReference type="ARBA" id="ARBA00022576"/>
    </source>
</evidence>
<evidence type="ECO:0000256" key="11">
    <source>
        <dbReference type="ARBA" id="ARBA00022909"/>
    </source>
</evidence>
<reference evidence="20 21" key="1">
    <citation type="submission" date="2014-06" db="EMBL/GenBank/DDBJ databases">
        <authorList>
            <person name="Urmite Genomes Urmite Genomes"/>
        </authorList>
    </citation>
    <scope>NUCLEOTIDE SEQUENCE [LARGE SCALE GENOMIC DNA]</scope>
</reference>
<dbReference type="EMBL" id="CCSB01000002">
    <property type="protein sequence ID" value="CDZ77864.1"/>
    <property type="molecule type" value="Genomic_DNA"/>
</dbReference>
<dbReference type="InterPro" id="IPR033939">
    <property type="entry name" value="BCAT_family"/>
</dbReference>
<comment type="cofactor">
    <cofactor evidence="1 19">
        <name>pyridoxal 5'-phosphate</name>
        <dbReference type="ChEBI" id="CHEBI:597326"/>
    </cofactor>
</comment>
<comment type="function">
    <text evidence="2 19">Acts on leucine, isoleucine and valine.</text>
</comment>
<comment type="pathway">
    <text evidence="13">Cofactor biosynthesis; tetrahydrofolate biosynthesis; 4-aminobenzoate from chorismate: step 2/2.</text>
</comment>
<dbReference type="GO" id="GO:0046656">
    <property type="term" value="P:folic acid biosynthetic process"/>
    <property type="evidence" value="ECO:0007669"/>
    <property type="project" value="UniProtKB-KW"/>
</dbReference>
<dbReference type="UniPathway" id="UPA00048">
    <property type="reaction ID" value="UER00073"/>
</dbReference>
<dbReference type="GO" id="GO:0052656">
    <property type="term" value="F:L-isoleucine-2-oxoglutarate transaminase activity"/>
    <property type="evidence" value="ECO:0007669"/>
    <property type="project" value="RHEA"/>
</dbReference>
<evidence type="ECO:0000256" key="4">
    <source>
        <dbReference type="ARBA" id="ARBA00004931"/>
    </source>
</evidence>
<dbReference type="eggNOG" id="COG0115">
    <property type="taxonomic scope" value="Bacteria"/>
</dbReference>
<dbReference type="InterPro" id="IPR050571">
    <property type="entry name" value="Class-IV_PLP-Dep_Aminotrnsfr"/>
</dbReference>
<organism evidence="20 21">
    <name type="scientific">Legionella massiliensis</name>
    <dbReference type="NCBI Taxonomy" id="1034943"/>
    <lineage>
        <taxon>Bacteria</taxon>
        <taxon>Pseudomonadati</taxon>
        <taxon>Pseudomonadota</taxon>
        <taxon>Gammaproteobacteria</taxon>
        <taxon>Legionellales</taxon>
        <taxon>Legionellaceae</taxon>
        <taxon>Legionella</taxon>
    </lineage>
</organism>
<evidence type="ECO:0000256" key="17">
    <source>
        <dbReference type="ARBA" id="ARBA00049529"/>
    </source>
</evidence>
<keyword evidence="9 19" id="KW-0808">Transferase</keyword>
<dbReference type="CDD" id="cd01557">
    <property type="entry name" value="BCAT_beta_family"/>
    <property type="match status" value="1"/>
</dbReference>
<evidence type="ECO:0000256" key="1">
    <source>
        <dbReference type="ARBA" id="ARBA00001933"/>
    </source>
</evidence>
<comment type="catalytic activity">
    <reaction evidence="15 19">
        <text>L-isoleucine + 2-oxoglutarate = (S)-3-methyl-2-oxopentanoate + L-glutamate</text>
        <dbReference type="Rhea" id="RHEA:24801"/>
        <dbReference type="ChEBI" id="CHEBI:16810"/>
        <dbReference type="ChEBI" id="CHEBI:29985"/>
        <dbReference type="ChEBI" id="CHEBI:35146"/>
        <dbReference type="ChEBI" id="CHEBI:58045"/>
        <dbReference type="EC" id="2.6.1.42"/>
    </reaction>
</comment>
<dbReference type="EC" id="2.6.1.42" evidence="19"/>
<dbReference type="FunFam" id="3.20.10.10:FF:000002">
    <property type="entry name" value="D-alanine aminotransferase"/>
    <property type="match status" value="1"/>
</dbReference>
<keyword evidence="8 19" id="KW-0028">Amino-acid biosynthesis</keyword>
<comment type="function">
    <text evidence="18">Involved in the biosynthesis of p-aminobenzoate (PABA), a precursor of tetrahydrofolate. Converts 4-amino-4-deoxychorismate into 4-aminobenzoate (PABA) and pyruvate.</text>
</comment>
<evidence type="ECO:0000256" key="16">
    <source>
        <dbReference type="ARBA" id="ARBA00049229"/>
    </source>
</evidence>
<dbReference type="GO" id="GO:0009097">
    <property type="term" value="P:isoleucine biosynthetic process"/>
    <property type="evidence" value="ECO:0007669"/>
    <property type="project" value="UniProtKB-UniPathway"/>
</dbReference>
<keyword evidence="12 19" id="KW-0100">Branched-chain amino acid biosynthesis</keyword>
<comment type="pathway">
    <text evidence="4 19">Amino-acid biosynthesis; L-valine biosynthesis; L-valine from pyruvate: step 4/4.</text>
</comment>
<dbReference type="InterPro" id="IPR043131">
    <property type="entry name" value="BCAT-like_N"/>
</dbReference>
<evidence type="ECO:0000256" key="6">
    <source>
        <dbReference type="ARBA" id="ARBA00009320"/>
    </source>
</evidence>
<dbReference type="UniPathway" id="UPA00049">
    <property type="reaction ID" value="UER00062"/>
</dbReference>
<evidence type="ECO:0000256" key="13">
    <source>
        <dbReference type="ARBA" id="ARBA00035633"/>
    </source>
</evidence>
<evidence type="ECO:0000256" key="3">
    <source>
        <dbReference type="ARBA" id="ARBA00004824"/>
    </source>
</evidence>
<comment type="catalytic activity">
    <reaction evidence="14 19">
        <text>L-valine + 2-oxoglutarate = 3-methyl-2-oxobutanoate + L-glutamate</text>
        <dbReference type="Rhea" id="RHEA:24813"/>
        <dbReference type="ChEBI" id="CHEBI:11851"/>
        <dbReference type="ChEBI" id="CHEBI:16810"/>
        <dbReference type="ChEBI" id="CHEBI:29985"/>
        <dbReference type="ChEBI" id="CHEBI:57762"/>
        <dbReference type="EC" id="2.6.1.42"/>
    </reaction>
</comment>
<dbReference type="Gene3D" id="3.30.470.10">
    <property type="match status" value="1"/>
</dbReference>
<keyword evidence="21" id="KW-1185">Reference proteome</keyword>
<evidence type="ECO:0000256" key="8">
    <source>
        <dbReference type="ARBA" id="ARBA00022605"/>
    </source>
</evidence>
<comment type="catalytic activity">
    <reaction evidence="17">
        <text>4-amino-4-deoxychorismate = 4-aminobenzoate + pyruvate + H(+)</text>
        <dbReference type="Rhea" id="RHEA:16201"/>
        <dbReference type="ChEBI" id="CHEBI:15361"/>
        <dbReference type="ChEBI" id="CHEBI:15378"/>
        <dbReference type="ChEBI" id="CHEBI:17836"/>
        <dbReference type="ChEBI" id="CHEBI:58406"/>
        <dbReference type="EC" id="4.1.3.38"/>
    </reaction>
</comment>
<evidence type="ECO:0000256" key="9">
    <source>
        <dbReference type="ARBA" id="ARBA00022679"/>
    </source>
</evidence>
<dbReference type="NCBIfam" id="NF005146">
    <property type="entry name" value="PRK06606.1"/>
    <property type="match status" value="1"/>
</dbReference>
<comment type="pathway">
    <text evidence="5 19">Amino-acid biosynthesis; L-leucine biosynthesis; L-leucine from 3-methyl-2-oxobutanoate: step 4/4.</text>
</comment>
<dbReference type="STRING" id="1034943.BN59_02157"/>
<dbReference type="AlphaFoldDB" id="A0A078L1G5"/>
<dbReference type="PANTHER" id="PTHR42743:SF11">
    <property type="entry name" value="AMINODEOXYCHORISMATE LYASE"/>
    <property type="match status" value="1"/>
</dbReference>
<comment type="similarity">
    <text evidence="6 19">Belongs to the class-IV pyridoxal-phosphate-dependent aminotransferase family.</text>
</comment>
<evidence type="ECO:0000256" key="12">
    <source>
        <dbReference type="ARBA" id="ARBA00023304"/>
    </source>
</evidence>
<proteinExistence type="inferred from homology"/>
<evidence type="ECO:0000256" key="5">
    <source>
        <dbReference type="ARBA" id="ARBA00005072"/>
    </source>
</evidence>
<dbReference type="InterPro" id="IPR001544">
    <property type="entry name" value="Aminotrans_IV"/>
</dbReference>
<evidence type="ECO:0000256" key="14">
    <source>
        <dbReference type="ARBA" id="ARBA00048212"/>
    </source>
</evidence>
<dbReference type="GO" id="GO:0009099">
    <property type="term" value="P:L-valine biosynthetic process"/>
    <property type="evidence" value="ECO:0007669"/>
    <property type="project" value="UniProtKB-UniPathway"/>
</dbReference>
<dbReference type="Proteomes" id="UP000044071">
    <property type="component" value="Unassembled WGS sequence"/>
</dbReference>
<comment type="pathway">
    <text evidence="3 19">Amino-acid biosynthesis; L-isoleucine biosynthesis; L-isoleucine from 2-oxobutanoate: step 4/4.</text>
</comment>